<dbReference type="AlphaFoldDB" id="A0A3D8HJF2"/>
<dbReference type="EMBL" id="QREV01000002">
    <property type="protein sequence ID" value="RDU51038.1"/>
    <property type="molecule type" value="Genomic_DNA"/>
</dbReference>
<dbReference type="EMBL" id="JACRTI010000002">
    <property type="protein sequence ID" value="MBC8600415.1"/>
    <property type="molecule type" value="Genomic_DNA"/>
</dbReference>
<protein>
    <submittedName>
        <fullName evidence="2">Uncharacterized protein</fullName>
    </submittedName>
</protein>
<dbReference type="RefSeq" id="WP_115497948.1">
    <property type="nucleotide sequence ID" value="NZ_JACRTI010000002.1"/>
</dbReference>
<name>A0A3D8HJF2_9BACT</name>
<sequence length="82" mass="9676">MSRSRKKVPAGVCCCCKSQKRGKRVASKRFRRRTKVLISQEKYELLPTRSIELTSPWDLGGDGKTYYGYHLDCEWYVRVMRK</sequence>
<evidence type="ECO:0000313" key="1">
    <source>
        <dbReference type="EMBL" id="MBC8600415.1"/>
    </source>
</evidence>
<keyword evidence="4" id="KW-1185">Reference proteome</keyword>
<proteinExistence type="predicted"/>
<accession>A0A3D8HJF2</accession>
<comment type="caution">
    <text evidence="2">The sequence shown here is derived from an EMBL/GenBank/DDBJ whole genome shotgun (WGS) entry which is preliminary data.</text>
</comment>
<gene>
    <name evidence="2" type="ORF">DWU89_01635</name>
    <name evidence="1" type="ORF">H8784_01615</name>
</gene>
<evidence type="ECO:0000313" key="4">
    <source>
        <dbReference type="Proteomes" id="UP000629596"/>
    </source>
</evidence>
<organism evidence="2 3">
    <name type="scientific">Parabacteroides acidifaciens</name>
    <dbReference type="NCBI Taxonomy" id="2290935"/>
    <lineage>
        <taxon>Bacteria</taxon>
        <taxon>Pseudomonadati</taxon>
        <taxon>Bacteroidota</taxon>
        <taxon>Bacteroidia</taxon>
        <taxon>Bacteroidales</taxon>
        <taxon>Tannerellaceae</taxon>
        <taxon>Parabacteroides</taxon>
    </lineage>
</organism>
<evidence type="ECO:0000313" key="2">
    <source>
        <dbReference type="EMBL" id="RDU51038.1"/>
    </source>
</evidence>
<dbReference type="Proteomes" id="UP000256321">
    <property type="component" value="Unassembled WGS sequence"/>
</dbReference>
<reference evidence="1 4" key="2">
    <citation type="submission" date="2020-08" db="EMBL/GenBank/DDBJ databases">
        <title>Genome public.</title>
        <authorList>
            <person name="Liu C."/>
            <person name="Sun Q."/>
        </authorList>
    </citation>
    <scope>NUCLEOTIDE SEQUENCE [LARGE SCALE GENOMIC DNA]</scope>
    <source>
        <strain evidence="1 4">426_9</strain>
    </source>
</reference>
<dbReference type="Proteomes" id="UP000629596">
    <property type="component" value="Unassembled WGS sequence"/>
</dbReference>
<reference evidence="2 3" key="1">
    <citation type="submission" date="2018-07" db="EMBL/GenBank/DDBJ databases">
        <title>Parabacteroides acidifaciens nov. sp., isolated from human feces.</title>
        <authorList>
            <person name="Wang Y.J."/>
        </authorList>
    </citation>
    <scope>NUCLEOTIDE SEQUENCE [LARGE SCALE GENOMIC DNA]</scope>
    <source>
        <strain evidence="2 3">426-9</strain>
    </source>
</reference>
<evidence type="ECO:0000313" key="3">
    <source>
        <dbReference type="Proteomes" id="UP000256321"/>
    </source>
</evidence>